<sequence>MERVKKYLRNLFNGDISLTIVFWFWFVFISILIEYFFNYNNNSVNFVIQSISLLYSISIFFIIFKSANKYEGNKIWSFLAKTIISINLFISISYFIEVYKFNFLEDYYIEKEIKSLKDNLPIQVDINSLLVDIYKENKNIFYKYSLNNVDLSSQKNQNILKRKVHESICEDYNTTDLLKKDYVLIYQYVNEKEEKIIDIKTTKENCPKSIYDLEILAEILKQQGML</sequence>
<gene>
    <name evidence="2" type="ORF">CRU90_07930</name>
</gene>
<evidence type="ECO:0000313" key="3">
    <source>
        <dbReference type="Proteomes" id="UP000290870"/>
    </source>
</evidence>
<dbReference type="EMBL" id="PDJZ01000007">
    <property type="protein sequence ID" value="RXJ83993.1"/>
    <property type="molecule type" value="Genomic_DNA"/>
</dbReference>
<dbReference type="RefSeq" id="WP_128986749.1">
    <property type="nucleotide sequence ID" value="NZ_PDJZ01000007.1"/>
</dbReference>
<dbReference type="OrthoDB" id="5344329at2"/>
<dbReference type="AlphaFoldDB" id="A0A4Q0ZCH8"/>
<keyword evidence="1" id="KW-0472">Membrane</keyword>
<dbReference type="Proteomes" id="UP000290870">
    <property type="component" value="Unassembled WGS sequence"/>
</dbReference>
<evidence type="ECO:0000313" key="2">
    <source>
        <dbReference type="EMBL" id="RXJ83993.1"/>
    </source>
</evidence>
<name>A0A4Q0ZCH8_9BACT</name>
<feature type="transmembrane region" description="Helical" evidence="1">
    <location>
        <begin position="12"/>
        <end position="37"/>
    </location>
</feature>
<dbReference type="Gene3D" id="3.30.300.250">
    <property type="match status" value="1"/>
</dbReference>
<comment type="caution">
    <text evidence="2">The sequence shown here is derived from an EMBL/GenBank/DDBJ whole genome shotgun (WGS) entry which is preliminary data.</text>
</comment>
<keyword evidence="1" id="KW-0812">Transmembrane</keyword>
<protein>
    <submittedName>
        <fullName evidence="2">Uncharacterized protein</fullName>
    </submittedName>
</protein>
<organism evidence="2 3">
    <name type="scientific">Arcobacter cloacae</name>
    <dbReference type="NCBI Taxonomy" id="1054034"/>
    <lineage>
        <taxon>Bacteria</taxon>
        <taxon>Pseudomonadati</taxon>
        <taxon>Campylobacterota</taxon>
        <taxon>Epsilonproteobacteria</taxon>
        <taxon>Campylobacterales</taxon>
        <taxon>Arcobacteraceae</taxon>
        <taxon>Arcobacter</taxon>
    </lineage>
</organism>
<reference evidence="2 3" key="1">
    <citation type="submission" date="2017-10" db="EMBL/GenBank/DDBJ databases">
        <title>Genomics of the genus Arcobacter.</title>
        <authorList>
            <person name="Perez-Cataluna A."/>
            <person name="Figueras M.J."/>
        </authorList>
    </citation>
    <scope>NUCLEOTIDE SEQUENCE [LARGE SCALE GENOMIC DNA]</scope>
    <source>
        <strain evidence="2 3">F26</strain>
    </source>
</reference>
<proteinExistence type="predicted"/>
<evidence type="ECO:0000256" key="1">
    <source>
        <dbReference type="SAM" id="Phobius"/>
    </source>
</evidence>
<feature type="transmembrane region" description="Helical" evidence="1">
    <location>
        <begin position="43"/>
        <end position="64"/>
    </location>
</feature>
<accession>A0A4Q0ZCH8</accession>
<feature type="transmembrane region" description="Helical" evidence="1">
    <location>
        <begin position="76"/>
        <end position="96"/>
    </location>
</feature>
<keyword evidence="1" id="KW-1133">Transmembrane helix</keyword>